<gene>
    <name evidence="1" type="ORF">NMN56_004465</name>
</gene>
<evidence type="ECO:0008006" key="3">
    <source>
        <dbReference type="Google" id="ProtNLM"/>
    </source>
</evidence>
<sequence>MTSTAARFAAAYAALTAAHEVGDYWVQQDKDAVAKGKPGPEGRAACVRHTVTYTATQAAALAAANRTLGLGIGWRSAAAGLALSAATHYAADRCANRWHETGPDAPLLVRAAHRAGHAAWLQRDPGAGPLTDQAWHKGWVAIAAAIAAR</sequence>
<reference evidence="1 2" key="1">
    <citation type="submission" date="2023-05" db="EMBL/GenBank/DDBJ databases">
        <title>Streptantibioticus silvisoli sp. nov., acidotolerant actinomycetes 1 from pine litter.</title>
        <authorList>
            <person name="Swiecimska M."/>
            <person name="Golinska P."/>
            <person name="Sangal V."/>
            <person name="Wachnowicz B."/>
            <person name="Goodfellow M."/>
        </authorList>
    </citation>
    <scope>NUCLEOTIDE SEQUENCE [LARGE SCALE GENOMIC DNA]</scope>
    <source>
        <strain evidence="1 2">DSM 42109</strain>
    </source>
</reference>
<name>A0ABT6ZQ90_9ACTN</name>
<keyword evidence="2" id="KW-1185">Reference proteome</keyword>
<organism evidence="1 2">
    <name type="scientific">Streptomyces iconiensis</name>
    <dbReference type="NCBI Taxonomy" id="1384038"/>
    <lineage>
        <taxon>Bacteria</taxon>
        <taxon>Bacillati</taxon>
        <taxon>Actinomycetota</taxon>
        <taxon>Actinomycetes</taxon>
        <taxon>Kitasatosporales</taxon>
        <taxon>Streptomycetaceae</taxon>
        <taxon>Streptomyces</taxon>
    </lineage>
</organism>
<dbReference type="RefSeq" id="WP_274039055.1">
    <property type="nucleotide sequence ID" value="NZ_JANCPR020000004.1"/>
</dbReference>
<evidence type="ECO:0000313" key="1">
    <source>
        <dbReference type="EMBL" id="MDJ1131224.1"/>
    </source>
</evidence>
<comment type="caution">
    <text evidence="1">The sequence shown here is derived from an EMBL/GenBank/DDBJ whole genome shotgun (WGS) entry which is preliminary data.</text>
</comment>
<dbReference type="Proteomes" id="UP001214441">
    <property type="component" value="Unassembled WGS sequence"/>
</dbReference>
<accession>A0ABT6ZQ90</accession>
<proteinExistence type="predicted"/>
<protein>
    <recommendedName>
        <fullName evidence="3">DUF3307 domain-containing protein</fullName>
    </recommendedName>
</protein>
<dbReference type="EMBL" id="JANCPR020000004">
    <property type="protein sequence ID" value="MDJ1131224.1"/>
    <property type="molecule type" value="Genomic_DNA"/>
</dbReference>
<evidence type="ECO:0000313" key="2">
    <source>
        <dbReference type="Proteomes" id="UP001214441"/>
    </source>
</evidence>